<feature type="transmembrane region" description="Helical" evidence="8">
    <location>
        <begin position="187"/>
        <end position="210"/>
    </location>
</feature>
<keyword evidence="3 10" id="KW-0808">Transferase</keyword>
<dbReference type="GO" id="GO:0016020">
    <property type="term" value="C:membrane"/>
    <property type="evidence" value="ECO:0007669"/>
    <property type="project" value="UniProtKB-SubCell"/>
</dbReference>
<proteinExistence type="inferred from homology"/>
<keyword evidence="4 8" id="KW-0812">Transmembrane</keyword>
<evidence type="ECO:0000256" key="6">
    <source>
        <dbReference type="ARBA" id="ARBA00023136"/>
    </source>
</evidence>
<dbReference type="PANTHER" id="PTHR30576">
    <property type="entry name" value="COLANIC BIOSYNTHESIS UDP-GLUCOSE LIPID CARRIER TRANSFERASE"/>
    <property type="match status" value="1"/>
</dbReference>
<dbReference type="Gene3D" id="3.40.50.720">
    <property type="entry name" value="NAD(P)-binding Rossmann-like Domain"/>
    <property type="match status" value="1"/>
</dbReference>
<dbReference type="Pfam" id="PF02397">
    <property type="entry name" value="Bac_transf"/>
    <property type="match status" value="1"/>
</dbReference>
<dbReference type="RefSeq" id="WP_246196250.1">
    <property type="nucleotide sequence ID" value="NZ_CP042997.1"/>
</dbReference>
<feature type="region of interest" description="Disordered" evidence="7">
    <location>
        <begin position="139"/>
        <end position="165"/>
    </location>
</feature>
<organism evidence="10 11">
    <name type="scientific">Aquisphaera giovannonii</name>
    <dbReference type="NCBI Taxonomy" id="406548"/>
    <lineage>
        <taxon>Bacteria</taxon>
        <taxon>Pseudomonadati</taxon>
        <taxon>Planctomycetota</taxon>
        <taxon>Planctomycetia</taxon>
        <taxon>Isosphaerales</taxon>
        <taxon>Isosphaeraceae</taxon>
        <taxon>Aquisphaera</taxon>
    </lineage>
</organism>
<reference evidence="10 11" key="1">
    <citation type="submission" date="2019-08" db="EMBL/GenBank/DDBJ databases">
        <title>Deep-cultivation of Planctomycetes and their phenomic and genomic characterization uncovers novel biology.</title>
        <authorList>
            <person name="Wiegand S."/>
            <person name="Jogler M."/>
            <person name="Boedeker C."/>
            <person name="Pinto D."/>
            <person name="Vollmers J."/>
            <person name="Rivas-Marin E."/>
            <person name="Kohn T."/>
            <person name="Peeters S.H."/>
            <person name="Heuer A."/>
            <person name="Rast P."/>
            <person name="Oberbeckmann S."/>
            <person name="Bunk B."/>
            <person name="Jeske O."/>
            <person name="Meyerdierks A."/>
            <person name="Storesund J.E."/>
            <person name="Kallscheuer N."/>
            <person name="Luecker S."/>
            <person name="Lage O.M."/>
            <person name="Pohl T."/>
            <person name="Merkel B.J."/>
            <person name="Hornburger P."/>
            <person name="Mueller R.-W."/>
            <person name="Bruemmer F."/>
            <person name="Labrenz M."/>
            <person name="Spormann A.M."/>
            <person name="Op den Camp H."/>
            <person name="Overmann J."/>
            <person name="Amann R."/>
            <person name="Jetten M.S.M."/>
            <person name="Mascher T."/>
            <person name="Medema M.H."/>
            <person name="Devos D.P."/>
            <person name="Kaster A.-K."/>
            <person name="Ovreas L."/>
            <person name="Rohde M."/>
            <person name="Galperin M.Y."/>
            <person name="Jogler C."/>
        </authorList>
    </citation>
    <scope>NUCLEOTIDE SEQUENCE [LARGE SCALE GENOMIC DNA]</scope>
    <source>
        <strain evidence="10 11">OJF2</strain>
    </source>
</reference>
<protein>
    <submittedName>
        <fullName evidence="10">UDP-glucose:undecaprenyl-phosphate glucose-1-phosphate transferase</fullName>
        <ecNumber evidence="10">2.7.8.31</ecNumber>
    </submittedName>
</protein>
<evidence type="ECO:0000256" key="7">
    <source>
        <dbReference type="SAM" id="MobiDB-lite"/>
    </source>
</evidence>
<dbReference type="AlphaFoldDB" id="A0A5B9WC66"/>
<evidence type="ECO:0000256" key="4">
    <source>
        <dbReference type="ARBA" id="ARBA00022692"/>
    </source>
</evidence>
<comment type="similarity">
    <text evidence="2">Belongs to the bacterial sugar transferase family.</text>
</comment>
<evidence type="ECO:0000256" key="3">
    <source>
        <dbReference type="ARBA" id="ARBA00022679"/>
    </source>
</evidence>
<dbReference type="GO" id="GO:0089702">
    <property type="term" value="F:undecaprenyl-phosphate glucose phosphotransferase activity"/>
    <property type="evidence" value="ECO:0007669"/>
    <property type="project" value="UniProtKB-EC"/>
</dbReference>
<evidence type="ECO:0000259" key="9">
    <source>
        <dbReference type="Pfam" id="PF02397"/>
    </source>
</evidence>
<evidence type="ECO:0000313" key="11">
    <source>
        <dbReference type="Proteomes" id="UP000324233"/>
    </source>
</evidence>
<dbReference type="PANTHER" id="PTHR30576:SF0">
    <property type="entry name" value="UNDECAPRENYL-PHOSPHATE N-ACETYLGALACTOSAMINYL 1-PHOSPHATE TRANSFERASE-RELATED"/>
    <property type="match status" value="1"/>
</dbReference>
<sequence>MLMNDTLVFARRSGLRRAGRLARNRIILVGARRDARKLLHHLEGSSGEELTIVGFVDAGHRHLSGPRARGRGRHLPVHPQAGPLPVLGGLDRLVEVVDRTGATDVVVALPPRPRRHLIPGLAKFTNSSVTVHWVHVEPGRGGRASARPSNQRPGPHQEPPERISGPSASWAVAAFDLARAAKRASDVAVSGLALLLLSPVFLIVAAAILATSGRPIFYTQERIGQGGRRFRIIKFRSMKTDAEQQTGPIWASNHDARCTRIGDWLRHTNIDETPQLFNVLKGDMSLVGPRPERPIFVDQFRRDIPEYDLRHAVPCGMTGWAQVHGWRGRTSLRKRIQYDLDYIQRWSFWLDFVIILMTVQHVAWGKTSWKISRAAKEGES</sequence>
<evidence type="ECO:0000256" key="2">
    <source>
        <dbReference type="ARBA" id="ARBA00006464"/>
    </source>
</evidence>
<keyword evidence="5 8" id="KW-1133">Transmembrane helix</keyword>
<comment type="subcellular location">
    <subcellularLocation>
        <location evidence="1">Membrane</location>
        <topology evidence="1">Multi-pass membrane protein</topology>
    </subcellularLocation>
</comment>
<dbReference type="InterPro" id="IPR003362">
    <property type="entry name" value="Bact_transf"/>
</dbReference>
<dbReference type="NCBIfam" id="TIGR03025">
    <property type="entry name" value="EPS_sugtrans"/>
    <property type="match status" value="1"/>
</dbReference>
<dbReference type="EMBL" id="CP042997">
    <property type="protein sequence ID" value="QEH37864.1"/>
    <property type="molecule type" value="Genomic_DNA"/>
</dbReference>
<gene>
    <name evidence="10" type="primary">gumD</name>
    <name evidence="10" type="ORF">OJF2_64560</name>
</gene>
<accession>A0A5B9WC66</accession>
<evidence type="ECO:0000256" key="5">
    <source>
        <dbReference type="ARBA" id="ARBA00022989"/>
    </source>
</evidence>
<keyword evidence="6 8" id="KW-0472">Membrane</keyword>
<dbReference type="EC" id="2.7.8.31" evidence="10"/>
<keyword evidence="11" id="KW-1185">Reference proteome</keyword>
<feature type="domain" description="Bacterial sugar transferase" evidence="9">
    <location>
        <begin position="182"/>
        <end position="362"/>
    </location>
</feature>
<evidence type="ECO:0000313" key="10">
    <source>
        <dbReference type="EMBL" id="QEH37864.1"/>
    </source>
</evidence>
<evidence type="ECO:0000256" key="8">
    <source>
        <dbReference type="SAM" id="Phobius"/>
    </source>
</evidence>
<dbReference type="InterPro" id="IPR017475">
    <property type="entry name" value="EPS_sugar_tfrase"/>
</dbReference>
<dbReference type="KEGG" id="agv:OJF2_64560"/>
<evidence type="ECO:0000256" key="1">
    <source>
        <dbReference type="ARBA" id="ARBA00004141"/>
    </source>
</evidence>
<dbReference type="Proteomes" id="UP000324233">
    <property type="component" value="Chromosome"/>
</dbReference>
<name>A0A5B9WC66_9BACT</name>